<dbReference type="RefSeq" id="WP_301570393.1">
    <property type="nucleotide sequence ID" value="NZ_JAPWIE010000002.1"/>
</dbReference>
<evidence type="ECO:0000313" key="4">
    <source>
        <dbReference type="EMBL" id="MCZ4549862.1"/>
    </source>
</evidence>
<proteinExistence type="inferred from homology"/>
<dbReference type="Proteomes" id="UP001067235">
    <property type="component" value="Unassembled WGS sequence"/>
</dbReference>
<evidence type="ECO:0000313" key="5">
    <source>
        <dbReference type="Proteomes" id="UP001067235"/>
    </source>
</evidence>
<dbReference type="InterPro" id="IPR002347">
    <property type="entry name" value="SDR_fam"/>
</dbReference>
<evidence type="ECO:0000256" key="3">
    <source>
        <dbReference type="RuleBase" id="RU000363"/>
    </source>
</evidence>
<keyword evidence="5" id="KW-1185">Reference proteome</keyword>
<dbReference type="PRINTS" id="PR00081">
    <property type="entry name" value="GDHRDH"/>
</dbReference>
<dbReference type="PRINTS" id="PR00080">
    <property type="entry name" value="SDRFAMILY"/>
</dbReference>
<dbReference type="Pfam" id="PF00106">
    <property type="entry name" value="adh_short"/>
    <property type="match status" value="1"/>
</dbReference>
<dbReference type="NCBIfam" id="NF004826">
    <property type="entry name" value="PRK06182.1"/>
    <property type="match status" value="1"/>
</dbReference>
<sequence length="275" mass="29140">MSSRVALVTGASSGIGQSAAIALAAAGFVVYAAARRVEKMEPLKADGIRVIGMDVTDEDSMAHGVEEILAEAGRIDVLVNNAGYGSYGSIEDVPLDEARGQFEVNVFGAARLIQLVLPGMREQRKGTIINITSMGGIITAPFGGWYHSTKFALEGLSDCLRLELRPFGIDVVVVEPGMIKTEWGTISADNLVKTAGDGPYAADAAAVADVLRSQSASRLPSSPDVVAKTIVKAAQANRPRTRYTVGTGAKPMIFLKRVLPDRAWDFAITKGMRAM</sequence>
<keyword evidence="2" id="KW-0560">Oxidoreductase</keyword>
<dbReference type="SUPFAM" id="SSF51735">
    <property type="entry name" value="NAD(P)-binding Rossmann-fold domains"/>
    <property type="match status" value="1"/>
</dbReference>
<dbReference type="EMBL" id="JAPWIE010000002">
    <property type="protein sequence ID" value="MCZ4549862.1"/>
    <property type="molecule type" value="Genomic_DNA"/>
</dbReference>
<dbReference type="CDD" id="cd05374">
    <property type="entry name" value="17beta-HSD-like_SDR_c"/>
    <property type="match status" value="1"/>
</dbReference>
<dbReference type="InterPro" id="IPR036291">
    <property type="entry name" value="NAD(P)-bd_dom_sf"/>
</dbReference>
<dbReference type="PANTHER" id="PTHR44169:SF6">
    <property type="entry name" value="NADPH-DEPENDENT 1-ACYLDIHYDROXYACETONE PHOSPHATE REDUCTASE"/>
    <property type="match status" value="1"/>
</dbReference>
<dbReference type="Gene3D" id="3.40.50.720">
    <property type="entry name" value="NAD(P)-binding Rossmann-like Domain"/>
    <property type="match status" value="1"/>
</dbReference>
<evidence type="ECO:0000256" key="2">
    <source>
        <dbReference type="ARBA" id="ARBA00023002"/>
    </source>
</evidence>
<comment type="caution">
    <text evidence="4">The sequence shown here is derived from an EMBL/GenBank/DDBJ whole genome shotgun (WGS) entry which is preliminary data.</text>
</comment>
<protein>
    <submittedName>
        <fullName evidence="4">Oxidoreductase</fullName>
    </submittedName>
</protein>
<evidence type="ECO:0000256" key="1">
    <source>
        <dbReference type="ARBA" id="ARBA00006484"/>
    </source>
</evidence>
<gene>
    <name evidence="4" type="ORF">O4213_07700</name>
</gene>
<accession>A0ABT4MVT4</accession>
<comment type="similarity">
    <text evidence="1 3">Belongs to the short-chain dehydrogenases/reductases (SDR) family.</text>
</comment>
<organism evidence="4 5">
    <name type="scientific">Gordonia rubripertincta</name>
    <name type="common">Rhodococcus corallinus</name>
    <dbReference type="NCBI Taxonomy" id="36822"/>
    <lineage>
        <taxon>Bacteria</taxon>
        <taxon>Bacillati</taxon>
        <taxon>Actinomycetota</taxon>
        <taxon>Actinomycetes</taxon>
        <taxon>Mycobacteriales</taxon>
        <taxon>Gordoniaceae</taxon>
        <taxon>Gordonia</taxon>
    </lineage>
</organism>
<name>A0ABT4MVT4_GORRU</name>
<dbReference type="PANTHER" id="PTHR44169">
    <property type="entry name" value="NADPH-DEPENDENT 1-ACYLDIHYDROXYACETONE PHOSPHATE REDUCTASE"/>
    <property type="match status" value="1"/>
</dbReference>
<reference evidence="4" key="1">
    <citation type="submission" date="2022-12" db="EMBL/GenBank/DDBJ databases">
        <authorList>
            <person name="Krivoruchko A.V."/>
            <person name="Elkin A."/>
        </authorList>
    </citation>
    <scope>NUCLEOTIDE SEQUENCE</scope>
    <source>
        <strain evidence="4">IEGM 1388</strain>
    </source>
</reference>